<reference evidence="2" key="1">
    <citation type="journal article" date="2019" name="Int. J. Syst. Evol. Microbiol.">
        <title>The Global Catalogue of Microorganisms (GCM) 10K type strain sequencing project: providing services to taxonomists for standard genome sequencing and annotation.</title>
        <authorList>
            <consortium name="The Broad Institute Genomics Platform"/>
            <consortium name="The Broad Institute Genome Sequencing Center for Infectious Disease"/>
            <person name="Wu L."/>
            <person name="Ma J."/>
        </authorList>
    </citation>
    <scope>NUCLEOTIDE SEQUENCE [LARGE SCALE GENOMIC DNA]</scope>
    <source>
        <strain evidence="2">CCUG 55608</strain>
    </source>
</reference>
<sequence>MFAFSPSLLLHTERLAGLAMLLINKMAVIFQAQTRLDSNDFRPLDR</sequence>
<dbReference type="Proteomes" id="UP001597116">
    <property type="component" value="Unassembled WGS sequence"/>
</dbReference>
<name>A0ABW3Q8B2_9BACT</name>
<protein>
    <submittedName>
        <fullName evidence="1">Uncharacterized protein</fullName>
    </submittedName>
</protein>
<organism evidence="1 2">
    <name type="scientific">Larkinella insperata</name>
    <dbReference type="NCBI Taxonomy" id="332158"/>
    <lineage>
        <taxon>Bacteria</taxon>
        <taxon>Pseudomonadati</taxon>
        <taxon>Bacteroidota</taxon>
        <taxon>Cytophagia</taxon>
        <taxon>Cytophagales</taxon>
        <taxon>Spirosomataceae</taxon>
        <taxon>Larkinella</taxon>
    </lineage>
</organism>
<gene>
    <name evidence="1" type="ORF">ACFQ4C_09985</name>
</gene>
<evidence type="ECO:0000313" key="1">
    <source>
        <dbReference type="EMBL" id="MFD1141441.1"/>
    </source>
</evidence>
<comment type="caution">
    <text evidence="1">The sequence shown here is derived from an EMBL/GenBank/DDBJ whole genome shotgun (WGS) entry which is preliminary data.</text>
</comment>
<dbReference type="RefSeq" id="WP_265991831.1">
    <property type="nucleotide sequence ID" value="NZ_CP110973.1"/>
</dbReference>
<keyword evidence="2" id="KW-1185">Reference proteome</keyword>
<accession>A0ABW3Q8B2</accession>
<proteinExistence type="predicted"/>
<dbReference type="EMBL" id="JBHTLP010000008">
    <property type="protein sequence ID" value="MFD1141441.1"/>
    <property type="molecule type" value="Genomic_DNA"/>
</dbReference>
<evidence type="ECO:0000313" key="2">
    <source>
        <dbReference type="Proteomes" id="UP001597116"/>
    </source>
</evidence>